<protein>
    <submittedName>
        <fullName evidence="1">Uncharacterized protein</fullName>
    </submittedName>
</protein>
<gene>
    <name evidence="1" type="ORF">HU200_060445</name>
</gene>
<accession>A0A835A991</accession>
<evidence type="ECO:0000313" key="2">
    <source>
        <dbReference type="Proteomes" id="UP000636709"/>
    </source>
</evidence>
<name>A0A835A991_9POAL</name>
<sequence length="99" mass="10886">MELSAAHLRLLQEARERVNAKENPSGPSSNTSCNKLSFADCWRKATGKVDKTQNLQEGKRESIWTSSNTRSVIVCADDIDAALVGSESLFHSFVLFGLD</sequence>
<dbReference type="Proteomes" id="UP000636709">
    <property type="component" value="Unassembled WGS sequence"/>
</dbReference>
<evidence type="ECO:0000313" key="1">
    <source>
        <dbReference type="EMBL" id="KAF8656930.1"/>
    </source>
</evidence>
<reference evidence="1" key="1">
    <citation type="submission" date="2020-07" db="EMBL/GenBank/DDBJ databases">
        <title>Genome sequence and genetic diversity analysis of an under-domesticated orphan crop, white fonio (Digitaria exilis).</title>
        <authorList>
            <person name="Bennetzen J.L."/>
            <person name="Chen S."/>
            <person name="Ma X."/>
            <person name="Wang X."/>
            <person name="Yssel A.E.J."/>
            <person name="Chaluvadi S.R."/>
            <person name="Johnson M."/>
            <person name="Gangashetty P."/>
            <person name="Hamidou F."/>
            <person name="Sanogo M.D."/>
            <person name="Zwaenepoel A."/>
            <person name="Wallace J."/>
            <person name="Van De Peer Y."/>
            <person name="Van Deynze A."/>
        </authorList>
    </citation>
    <scope>NUCLEOTIDE SEQUENCE</scope>
    <source>
        <tissue evidence="1">Leaves</tissue>
    </source>
</reference>
<proteinExistence type="predicted"/>
<dbReference type="OrthoDB" id="272624at2759"/>
<dbReference type="EMBL" id="JACEFO010002522">
    <property type="protein sequence ID" value="KAF8656930.1"/>
    <property type="molecule type" value="Genomic_DNA"/>
</dbReference>
<dbReference type="AlphaFoldDB" id="A0A835A991"/>
<keyword evidence="2" id="KW-1185">Reference proteome</keyword>
<comment type="caution">
    <text evidence="1">The sequence shown here is derived from an EMBL/GenBank/DDBJ whole genome shotgun (WGS) entry which is preliminary data.</text>
</comment>
<organism evidence="1 2">
    <name type="scientific">Digitaria exilis</name>
    <dbReference type="NCBI Taxonomy" id="1010633"/>
    <lineage>
        <taxon>Eukaryota</taxon>
        <taxon>Viridiplantae</taxon>
        <taxon>Streptophyta</taxon>
        <taxon>Embryophyta</taxon>
        <taxon>Tracheophyta</taxon>
        <taxon>Spermatophyta</taxon>
        <taxon>Magnoliopsida</taxon>
        <taxon>Liliopsida</taxon>
        <taxon>Poales</taxon>
        <taxon>Poaceae</taxon>
        <taxon>PACMAD clade</taxon>
        <taxon>Panicoideae</taxon>
        <taxon>Panicodae</taxon>
        <taxon>Paniceae</taxon>
        <taxon>Anthephorinae</taxon>
        <taxon>Digitaria</taxon>
    </lineage>
</organism>